<gene>
    <name evidence="3" type="ordered locus">Galf_0464</name>
</gene>
<dbReference type="Pfam" id="PF03602">
    <property type="entry name" value="Cons_hypoth95"/>
    <property type="match status" value="1"/>
</dbReference>
<dbReference type="GO" id="GO:0052913">
    <property type="term" value="F:16S rRNA (guanine(966)-N(2))-methyltransferase activity"/>
    <property type="evidence" value="ECO:0007669"/>
    <property type="project" value="UniProtKB-EC"/>
</dbReference>
<evidence type="ECO:0000256" key="2">
    <source>
        <dbReference type="ARBA" id="ARBA00022679"/>
    </source>
</evidence>
<dbReference type="Proteomes" id="UP000001235">
    <property type="component" value="Chromosome"/>
</dbReference>
<dbReference type="CDD" id="cd02440">
    <property type="entry name" value="AdoMet_MTases"/>
    <property type="match status" value="1"/>
</dbReference>
<dbReference type="RefSeq" id="WP_013292451.1">
    <property type="nucleotide sequence ID" value="NC_014394.1"/>
</dbReference>
<dbReference type="InterPro" id="IPR029063">
    <property type="entry name" value="SAM-dependent_MTases_sf"/>
</dbReference>
<dbReference type="AlphaFoldDB" id="D9SC43"/>
<dbReference type="Gene3D" id="3.40.50.150">
    <property type="entry name" value="Vaccinia Virus protein VP39"/>
    <property type="match status" value="1"/>
</dbReference>
<sequence length="187" mass="20728">MSERRKESIINKVRIGGGELRSRVITFPDADGLRPTPDRVRETLFNWLGQTLYGRRCLDLFAGSGALGFEAASRGAEHVLMLEKSLPVFRALQNNSDKLACANVSLRHQDGLEFVRRDTACYDVIFLDPPFASDFLPRLLQVLPPRLTASGVVYVESGGAIDVPLPWQVIKSGKAGQVWYQLIGLNT</sequence>
<keyword evidence="1 3" id="KW-0489">Methyltransferase</keyword>
<dbReference type="EC" id="2.1.1.171" evidence="3"/>
<reference evidence="3 4" key="1">
    <citation type="submission" date="2010-08" db="EMBL/GenBank/DDBJ databases">
        <title>Complete sequence of Gallionella capsiferriformans ES-2.</title>
        <authorList>
            <consortium name="US DOE Joint Genome Institute"/>
            <person name="Lucas S."/>
            <person name="Copeland A."/>
            <person name="Lapidus A."/>
            <person name="Cheng J.-F."/>
            <person name="Bruce D."/>
            <person name="Goodwin L."/>
            <person name="Pitluck S."/>
            <person name="Chertkov O."/>
            <person name="Davenport K.W."/>
            <person name="Detter J.C."/>
            <person name="Han C."/>
            <person name="Tapia R."/>
            <person name="Land M."/>
            <person name="Hauser L."/>
            <person name="Chang Y.-J."/>
            <person name="Jeffries C."/>
            <person name="Kyrpides N."/>
            <person name="Ivanova N."/>
            <person name="Mikhailova N."/>
            <person name="Shelobolina E.S."/>
            <person name="Picardal F."/>
            <person name="Roden E."/>
            <person name="Emerson D."/>
            <person name="Woyke T."/>
        </authorList>
    </citation>
    <scope>NUCLEOTIDE SEQUENCE [LARGE SCALE GENOMIC DNA]</scope>
    <source>
        <strain evidence="3 4">ES-2</strain>
    </source>
</reference>
<organism evidence="3 4">
    <name type="scientific">Gallionella capsiferriformans (strain ES-2)</name>
    <name type="common">Gallionella ferruginea capsiferriformans (strain ES-2)</name>
    <dbReference type="NCBI Taxonomy" id="395494"/>
    <lineage>
        <taxon>Bacteria</taxon>
        <taxon>Pseudomonadati</taxon>
        <taxon>Pseudomonadota</taxon>
        <taxon>Betaproteobacteria</taxon>
        <taxon>Nitrosomonadales</taxon>
        <taxon>Gallionellaceae</taxon>
        <taxon>Gallionella</taxon>
    </lineage>
</organism>
<evidence type="ECO:0000313" key="3">
    <source>
        <dbReference type="EMBL" id="ADL54508.1"/>
    </source>
</evidence>
<dbReference type="PANTHER" id="PTHR43542">
    <property type="entry name" value="METHYLTRANSFERASE"/>
    <property type="match status" value="1"/>
</dbReference>
<dbReference type="InterPro" id="IPR004398">
    <property type="entry name" value="RNA_MeTrfase_RsmD"/>
</dbReference>
<dbReference type="EMBL" id="CP002159">
    <property type="protein sequence ID" value="ADL54508.1"/>
    <property type="molecule type" value="Genomic_DNA"/>
</dbReference>
<dbReference type="eggNOG" id="COG0742">
    <property type="taxonomic scope" value="Bacteria"/>
</dbReference>
<keyword evidence="2 3" id="KW-0808">Transferase</keyword>
<dbReference type="HOGENOM" id="CLU_075826_2_0_4"/>
<evidence type="ECO:0000256" key="1">
    <source>
        <dbReference type="ARBA" id="ARBA00022603"/>
    </source>
</evidence>
<dbReference type="SUPFAM" id="SSF53335">
    <property type="entry name" value="S-adenosyl-L-methionine-dependent methyltransferases"/>
    <property type="match status" value="1"/>
</dbReference>
<name>D9SC43_GALCS</name>
<dbReference type="STRING" id="395494.Galf_0464"/>
<proteinExistence type="predicted"/>
<dbReference type="PIRSF" id="PIRSF004553">
    <property type="entry name" value="CHP00095"/>
    <property type="match status" value="1"/>
</dbReference>
<evidence type="ECO:0000313" key="4">
    <source>
        <dbReference type="Proteomes" id="UP000001235"/>
    </source>
</evidence>
<protein>
    <submittedName>
        <fullName evidence="3">Methyltransferase</fullName>
        <ecNumber evidence="3">2.1.1.171</ecNumber>
    </submittedName>
</protein>
<dbReference type="KEGG" id="gca:Galf_0464"/>
<dbReference type="PANTHER" id="PTHR43542:SF1">
    <property type="entry name" value="METHYLTRANSFERASE"/>
    <property type="match status" value="1"/>
</dbReference>
<keyword evidence="4" id="KW-1185">Reference proteome</keyword>
<accession>D9SC43</accession>
<dbReference type="NCBIfam" id="TIGR00095">
    <property type="entry name" value="16S rRNA (guanine(966)-N(2))-methyltransferase RsmD"/>
    <property type="match status" value="1"/>
</dbReference>